<sequence length="479" mass="52501">MQGPDMRGDGDTGQTTPHRGSTRGILPPVPGAPVKKRNRCQSAKGSLTPKRLVYNGVSQTQEGTQDTSECLDPDSSQEMQELLETRINTVEGTWVQCDNLECNKWRYLANVIDPSELPEKWFCSMNSDPKHNTCEAEEDDLPDDDLLETKYFVGSLVWAKVNTYPWWPAMIDDDPDLGVYEWRESEHGLPVPGYYRKMFDTAVATAEIALKMTVATPVIYRGMQSMTSRNVLSALELEREDMEPGDCKKASAALAAPTTRILKQPARGKLSAIQSKRRIEETIQAQTYEKGSKENVSIVTASLIPTVTTASGKTKVVAHDAGVTVSKRHAEHETQNEEAGAPSEQSLFTSSTDHKNPDSMGATAFPQPIKNPGCAFKMSAVPNPAEKKDDSAVCAGVTIDSVTESDRVKLRTDIDVTHAPIDNATAQAEPDSDKSPTRTKADDAKLLVPRRDSTEAEFVYSIPSFDSAEAQLDAMMSIL</sequence>
<keyword evidence="2" id="KW-1185">Reference proteome</keyword>
<proteinExistence type="predicted"/>
<name>A0ACB8D4B9_DERSI</name>
<organism evidence="1 2">
    <name type="scientific">Dermacentor silvarum</name>
    <name type="common">Tick</name>
    <dbReference type="NCBI Taxonomy" id="543639"/>
    <lineage>
        <taxon>Eukaryota</taxon>
        <taxon>Metazoa</taxon>
        <taxon>Ecdysozoa</taxon>
        <taxon>Arthropoda</taxon>
        <taxon>Chelicerata</taxon>
        <taxon>Arachnida</taxon>
        <taxon>Acari</taxon>
        <taxon>Parasitiformes</taxon>
        <taxon>Ixodida</taxon>
        <taxon>Ixodoidea</taxon>
        <taxon>Ixodidae</taxon>
        <taxon>Rhipicephalinae</taxon>
        <taxon>Dermacentor</taxon>
    </lineage>
</organism>
<reference evidence="1" key="1">
    <citation type="submission" date="2020-05" db="EMBL/GenBank/DDBJ databases">
        <title>Large-scale comparative analyses of tick genomes elucidate their genetic diversity and vector capacities.</title>
        <authorList>
            <person name="Jia N."/>
            <person name="Wang J."/>
            <person name="Shi W."/>
            <person name="Du L."/>
            <person name="Sun Y."/>
            <person name="Zhan W."/>
            <person name="Jiang J."/>
            <person name="Wang Q."/>
            <person name="Zhang B."/>
            <person name="Ji P."/>
            <person name="Sakyi L.B."/>
            <person name="Cui X."/>
            <person name="Yuan T."/>
            <person name="Jiang B."/>
            <person name="Yang W."/>
            <person name="Lam T.T.-Y."/>
            <person name="Chang Q."/>
            <person name="Ding S."/>
            <person name="Wang X."/>
            <person name="Zhu J."/>
            <person name="Ruan X."/>
            <person name="Zhao L."/>
            <person name="Wei J."/>
            <person name="Que T."/>
            <person name="Du C."/>
            <person name="Cheng J."/>
            <person name="Dai P."/>
            <person name="Han X."/>
            <person name="Huang E."/>
            <person name="Gao Y."/>
            <person name="Liu J."/>
            <person name="Shao H."/>
            <person name="Ye R."/>
            <person name="Li L."/>
            <person name="Wei W."/>
            <person name="Wang X."/>
            <person name="Wang C."/>
            <person name="Yang T."/>
            <person name="Huo Q."/>
            <person name="Li W."/>
            <person name="Guo W."/>
            <person name="Chen H."/>
            <person name="Zhou L."/>
            <person name="Ni X."/>
            <person name="Tian J."/>
            <person name="Zhou Y."/>
            <person name="Sheng Y."/>
            <person name="Liu T."/>
            <person name="Pan Y."/>
            <person name="Xia L."/>
            <person name="Li J."/>
            <person name="Zhao F."/>
            <person name="Cao W."/>
        </authorList>
    </citation>
    <scope>NUCLEOTIDE SEQUENCE</scope>
    <source>
        <strain evidence="1">Dsil-2018</strain>
    </source>
</reference>
<dbReference type="Proteomes" id="UP000821865">
    <property type="component" value="Chromosome 3"/>
</dbReference>
<evidence type="ECO:0000313" key="1">
    <source>
        <dbReference type="EMBL" id="KAH7959188.1"/>
    </source>
</evidence>
<comment type="caution">
    <text evidence="1">The sequence shown here is derived from an EMBL/GenBank/DDBJ whole genome shotgun (WGS) entry which is preliminary data.</text>
</comment>
<gene>
    <name evidence="1" type="ORF">HPB49_009157</name>
</gene>
<dbReference type="EMBL" id="CM023472">
    <property type="protein sequence ID" value="KAH7959188.1"/>
    <property type="molecule type" value="Genomic_DNA"/>
</dbReference>
<evidence type="ECO:0000313" key="2">
    <source>
        <dbReference type="Proteomes" id="UP000821865"/>
    </source>
</evidence>
<accession>A0ACB8D4B9</accession>
<protein>
    <submittedName>
        <fullName evidence="1">Uncharacterized protein</fullName>
    </submittedName>
</protein>